<evidence type="ECO:0000313" key="7">
    <source>
        <dbReference type="Proteomes" id="UP000199626"/>
    </source>
</evidence>
<evidence type="ECO:0000259" key="5">
    <source>
        <dbReference type="Pfam" id="PF00930"/>
    </source>
</evidence>
<dbReference type="PANTHER" id="PTHR42776">
    <property type="entry name" value="SERINE PEPTIDASE S9 FAMILY MEMBER"/>
    <property type="match status" value="1"/>
</dbReference>
<feature type="domain" description="Peptidase S9 prolyl oligopeptidase catalytic" evidence="4">
    <location>
        <begin position="482"/>
        <end position="687"/>
    </location>
</feature>
<dbReference type="Pfam" id="PF00930">
    <property type="entry name" value="DPPIV_N"/>
    <property type="match status" value="1"/>
</dbReference>
<dbReference type="PANTHER" id="PTHR42776:SF27">
    <property type="entry name" value="DIPEPTIDYL PEPTIDASE FAMILY MEMBER 6"/>
    <property type="match status" value="1"/>
</dbReference>
<keyword evidence="2" id="KW-0645">Protease</keyword>
<dbReference type="InterPro" id="IPR011659">
    <property type="entry name" value="WD40"/>
</dbReference>
<evidence type="ECO:0000256" key="1">
    <source>
        <dbReference type="ARBA" id="ARBA00022801"/>
    </source>
</evidence>
<dbReference type="EMBL" id="FMXN01000014">
    <property type="protein sequence ID" value="SDB50038.1"/>
    <property type="molecule type" value="Genomic_DNA"/>
</dbReference>
<name>A0A1G6DY32_9GAMM</name>
<protein>
    <submittedName>
        <fullName evidence="6">Acylaminoacyl-peptidase</fullName>
    </submittedName>
</protein>
<dbReference type="Gene3D" id="2.120.10.30">
    <property type="entry name" value="TolB, C-terminal domain"/>
    <property type="match status" value="2"/>
</dbReference>
<dbReference type="InterPro" id="IPR001375">
    <property type="entry name" value="Peptidase_S9_cat"/>
</dbReference>
<keyword evidence="3" id="KW-0732">Signal</keyword>
<reference evidence="7" key="1">
    <citation type="submission" date="2016-10" db="EMBL/GenBank/DDBJ databases">
        <authorList>
            <person name="Varghese N."/>
            <person name="Submissions S."/>
        </authorList>
    </citation>
    <scope>NUCLEOTIDE SEQUENCE [LARGE SCALE GENOMIC DNA]</scope>
    <source>
        <strain evidence="7">CGMCC 1.10824</strain>
    </source>
</reference>
<dbReference type="Pfam" id="PF07676">
    <property type="entry name" value="PD40"/>
    <property type="match status" value="1"/>
</dbReference>
<dbReference type="Pfam" id="PF00326">
    <property type="entry name" value="Peptidase_S9"/>
    <property type="match status" value="1"/>
</dbReference>
<proteinExistence type="predicted"/>
<dbReference type="STRING" id="1159017.SAMN02927930_01949"/>
<organism evidence="6 7">
    <name type="scientific">Pseudidiomarina indica</name>
    <dbReference type="NCBI Taxonomy" id="1159017"/>
    <lineage>
        <taxon>Bacteria</taxon>
        <taxon>Pseudomonadati</taxon>
        <taxon>Pseudomonadota</taxon>
        <taxon>Gammaproteobacteria</taxon>
        <taxon>Alteromonadales</taxon>
        <taxon>Idiomarinaceae</taxon>
        <taxon>Pseudidiomarina</taxon>
    </lineage>
</organism>
<dbReference type="AlphaFoldDB" id="A0A1G6DY32"/>
<feature type="signal peptide" evidence="3">
    <location>
        <begin position="1"/>
        <end position="19"/>
    </location>
</feature>
<gene>
    <name evidence="6" type="ORF">SAMN02927930_01949</name>
</gene>
<sequence length="691" mass="76874">MRKLFVPVLLGLSAISAFMGATPVAAQQSTQLLQSEDIFALEWADGVQISPDGRYVVYVRHGFDIMKDNTKRSLWLVDTKTGAHTPLFDDAHSYGNPKWSHDGTRLAFSSNRDGRSQIHVYHVTTKTSSAITEVQATPSQFSWSPNDQQLAFLMPVPAEKTAFAKAIKKPQAPKGASWAKPPVVVERTYYQRDGAGILPDTYSQIFVVPSDGGTARQLTSGPYSHSGPLAWVDEGKAIAFSANRNEDWEYDVNESDIWKVAVADSTLTQLTNLPGREFSPVTSPNGKQLAFLHRGNDTIPYHNTKLRVMQLASQQQQELLSDFDRSLESPLWLSNDRLAVQFADRGLYKLAEVRLNGTLVEWVSDVGGTSVSRPYLSGMYSIAPQANKVAYTRASSYRPADVAVFDIPRRGTPKVTNLTALNEDVLGYRELGKVHEFTYQSSYDGTEIHGWYITPPNYDANKKYPLLLEIHGGPHLAYGPMFAAEHQRYAAEGYIVFYNNYRGSTSYGAEHALKLDGFYASERDHADHMSGVDALIEKGIVDTNNLFIAGGSAGGIATTYAVGLTDRFNAAAATNPVINWISKTLTADSYMGQIKNQFPAMPWEDYEHYWQRSPLSKVGQVNTPVLLFSGENDRRVPMSEIEQFYQALQLRKIDTAMVRVPDAAHGVTARPSNMIAKIEHTLAWFKLYRKN</sequence>
<dbReference type="SUPFAM" id="SSF53474">
    <property type="entry name" value="alpha/beta-Hydrolases"/>
    <property type="match status" value="1"/>
</dbReference>
<evidence type="ECO:0000256" key="2">
    <source>
        <dbReference type="ARBA" id="ARBA00022825"/>
    </source>
</evidence>
<dbReference type="Gene3D" id="3.40.50.1820">
    <property type="entry name" value="alpha/beta hydrolase"/>
    <property type="match status" value="1"/>
</dbReference>
<keyword evidence="1" id="KW-0378">Hydrolase</keyword>
<feature type="domain" description="Dipeptidylpeptidase IV N-terminal" evidence="5">
    <location>
        <begin position="200"/>
        <end position="294"/>
    </location>
</feature>
<evidence type="ECO:0000256" key="3">
    <source>
        <dbReference type="SAM" id="SignalP"/>
    </source>
</evidence>
<dbReference type="InterPro" id="IPR002469">
    <property type="entry name" value="Peptidase_S9B_N"/>
</dbReference>
<keyword evidence="2" id="KW-0720">Serine protease</keyword>
<accession>A0A1G6DY32</accession>
<dbReference type="InterPro" id="IPR029058">
    <property type="entry name" value="AB_hydrolase_fold"/>
</dbReference>
<dbReference type="GO" id="GO:0004252">
    <property type="term" value="F:serine-type endopeptidase activity"/>
    <property type="evidence" value="ECO:0007669"/>
    <property type="project" value="TreeGrafter"/>
</dbReference>
<keyword evidence="7" id="KW-1185">Reference proteome</keyword>
<dbReference type="SUPFAM" id="SSF82171">
    <property type="entry name" value="DPP6 N-terminal domain-like"/>
    <property type="match status" value="1"/>
</dbReference>
<feature type="chain" id="PRO_5011568493" evidence="3">
    <location>
        <begin position="20"/>
        <end position="691"/>
    </location>
</feature>
<dbReference type="RefSeq" id="WP_176754968.1">
    <property type="nucleotide sequence ID" value="NZ_FMXN01000014.1"/>
</dbReference>
<evidence type="ECO:0000259" key="4">
    <source>
        <dbReference type="Pfam" id="PF00326"/>
    </source>
</evidence>
<dbReference type="Proteomes" id="UP000199626">
    <property type="component" value="Unassembled WGS sequence"/>
</dbReference>
<dbReference type="GO" id="GO:0006508">
    <property type="term" value="P:proteolysis"/>
    <property type="evidence" value="ECO:0007669"/>
    <property type="project" value="InterPro"/>
</dbReference>
<dbReference type="InterPro" id="IPR011042">
    <property type="entry name" value="6-blade_b-propeller_TolB-like"/>
</dbReference>
<evidence type="ECO:0000313" key="6">
    <source>
        <dbReference type="EMBL" id="SDB50038.1"/>
    </source>
</evidence>